<evidence type="ECO:0000256" key="3">
    <source>
        <dbReference type="ARBA" id="ARBA00023004"/>
    </source>
</evidence>
<dbReference type="Gene3D" id="2.60.120.650">
    <property type="entry name" value="Cupin"/>
    <property type="match status" value="1"/>
</dbReference>
<evidence type="ECO:0000313" key="6">
    <source>
        <dbReference type="Proteomes" id="UP000253094"/>
    </source>
</evidence>
<dbReference type="Proteomes" id="UP000253094">
    <property type="component" value="Unassembled WGS sequence"/>
</dbReference>
<dbReference type="Pfam" id="PF08007">
    <property type="entry name" value="JmjC_2"/>
    <property type="match status" value="1"/>
</dbReference>
<evidence type="ECO:0000256" key="2">
    <source>
        <dbReference type="ARBA" id="ARBA00022723"/>
    </source>
</evidence>
<keyword evidence="2" id="KW-0479">Metal-binding</keyword>
<name>A0A367F7Y7_9ACTN</name>
<dbReference type="RefSeq" id="WP_114032051.1">
    <property type="nucleotide sequence ID" value="NZ_QOIL01000019.1"/>
</dbReference>
<comment type="caution">
    <text evidence="5">The sequence shown here is derived from an EMBL/GenBank/DDBJ whole genome shotgun (WGS) entry which is preliminary data.</text>
</comment>
<comment type="cofactor">
    <cofactor evidence="1">
        <name>Fe(2+)</name>
        <dbReference type="ChEBI" id="CHEBI:29033"/>
    </cofactor>
</comment>
<dbReference type="OrthoDB" id="9764016at2"/>
<dbReference type="SUPFAM" id="SSF51197">
    <property type="entry name" value="Clavaminate synthase-like"/>
    <property type="match status" value="1"/>
</dbReference>
<gene>
    <name evidence="5" type="ORF">DQ384_28970</name>
</gene>
<accession>A0A367F7Y7</accession>
<dbReference type="InterPro" id="IPR003347">
    <property type="entry name" value="JmjC_dom"/>
</dbReference>
<organism evidence="5 6">
    <name type="scientific">Sphaerisporangium album</name>
    <dbReference type="NCBI Taxonomy" id="509200"/>
    <lineage>
        <taxon>Bacteria</taxon>
        <taxon>Bacillati</taxon>
        <taxon>Actinomycetota</taxon>
        <taxon>Actinomycetes</taxon>
        <taxon>Streptosporangiales</taxon>
        <taxon>Streptosporangiaceae</taxon>
        <taxon>Sphaerisporangium</taxon>
    </lineage>
</organism>
<keyword evidence="6" id="KW-1185">Reference proteome</keyword>
<evidence type="ECO:0000259" key="4">
    <source>
        <dbReference type="PROSITE" id="PS51184"/>
    </source>
</evidence>
<evidence type="ECO:0000256" key="1">
    <source>
        <dbReference type="ARBA" id="ARBA00001954"/>
    </source>
</evidence>
<dbReference type="PROSITE" id="PS51184">
    <property type="entry name" value="JMJC"/>
    <property type="match status" value="1"/>
</dbReference>
<dbReference type="InterPro" id="IPR039994">
    <property type="entry name" value="NO66-like"/>
</dbReference>
<protein>
    <recommendedName>
        <fullName evidence="4">JmjC domain-containing protein</fullName>
    </recommendedName>
</protein>
<reference evidence="5 6" key="1">
    <citation type="submission" date="2018-06" db="EMBL/GenBank/DDBJ databases">
        <title>Sphaerisporangium craniellae sp. nov., isolated from a marine sponge in the South China Sea.</title>
        <authorList>
            <person name="Li L."/>
        </authorList>
    </citation>
    <scope>NUCLEOTIDE SEQUENCE [LARGE SCALE GENOMIC DNA]</scope>
    <source>
        <strain evidence="5 6">CCTCC AA 208026</strain>
    </source>
</reference>
<evidence type="ECO:0000313" key="5">
    <source>
        <dbReference type="EMBL" id="RCG26478.1"/>
    </source>
</evidence>
<dbReference type="AlphaFoldDB" id="A0A367F7Y7"/>
<dbReference type="PANTHER" id="PTHR13096">
    <property type="entry name" value="MINA53 MYC INDUCED NUCLEAR ANTIGEN"/>
    <property type="match status" value="1"/>
</dbReference>
<dbReference type="EMBL" id="QOIL01000019">
    <property type="protein sequence ID" value="RCG26478.1"/>
    <property type="molecule type" value="Genomic_DNA"/>
</dbReference>
<keyword evidence="3" id="KW-0408">Iron</keyword>
<proteinExistence type="predicted"/>
<sequence length="186" mass="20813">MKLNQLEDWHRPIRDLLREIEARVPAELKAYVFYTPCDNTGMLPHRDGSHVLALQVAGAKEWRIYDSPGDIDARPGLVDLDVDSHSHSFVMEPGDVLYLPHGYPHVASARGGTSLHLTLTITEPTPLDLIESLMNTFAPTATPATDRMSPEEKTDVMIGELLRHLHSVEARTLVDTAVARMRDRTE</sequence>
<dbReference type="GO" id="GO:0046872">
    <property type="term" value="F:metal ion binding"/>
    <property type="evidence" value="ECO:0007669"/>
    <property type="project" value="UniProtKB-KW"/>
</dbReference>
<dbReference type="PANTHER" id="PTHR13096:SF8">
    <property type="entry name" value="RIBOSOMAL OXYGENASE 1"/>
    <property type="match status" value="1"/>
</dbReference>
<feature type="domain" description="JmjC" evidence="4">
    <location>
        <begin position="1"/>
        <end position="138"/>
    </location>
</feature>